<dbReference type="Gene3D" id="3.40.50.150">
    <property type="entry name" value="Vaccinia Virus protein VP39"/>
    <property type="match status" value="1"/>
</dbReference>
<name>A0A7W4I7N1_GLUDI</name>
<feature type="domain" description="Type II methyltransferase M.TaqI-like" evidence="2">
    <location>
        <begin position="222"/>
        <end position="306"/>
    </location>
</feature>
<organism evidence="3 4">
    <name type="scientific">Gluconacetobacter diazotrophicus</name>
    <name type="common">Acetobacter diazotrophicus</name>
    <dbReference type="NCBI Taxonomy" id="33996"/>
    <lineage>
        <taxon>Bacteria</taxon>
        <taxon>Pseudomonadati</taxon>
        <taxon>Pseudomonadota</taxon>
        <taxon>Alphaproteobacteria</taxon>
        <taxon>Acetobacterales</taxon>
        <taxon>Acetobacteraceae</taxon>
        <taxon>Gluconacetobacter</taxon>
    </lineage>
</organism>
<dbReference type="InterPro" id="IPR052933">
    <property type="entry name" value="DNA_Protect_Modify"/>
</dbReference>
<dbReference type="PANTHER" id="PTHR41313">
    <property type="entry name" value="ADENINE-SPECIFIC METHYLTRANSFERASE"/>
    <property type="match status" value="1"/>
</dbReference>
<evidence type="ECO:0000256" key="1">
    <source>
        <dbReference type="SAM" id="MobiDB-lite"/>
    </source>
</evidence>
<evidence type="ECO:0000259" key="2">
    <source>
        <dbReference type="Pfam" id="PF07669"/>
    </source>
</evidence>
<dbReference type="InterPro" id="IPR011639">
    <property type="entry name" value="MethylTrfase_TaqI-like_dom"/>
</dbReference>
<dbReference type="GO" id="GO:0032259">
    <property type="term" value="P:methylation"/>
    <property type="evidence" value="ECO:0007669"/>
    <property type="project" value="InterPro"/>
</dbReference>
<dbReference type="PROSITE" id="PS00092">
    <property type="entry name" value="N6_MTASE"/>
    <property type="match status" value="1"/>
</dbReference>
<dbReference type="Proteomes" id="UP000550787">
    <property type="component" value="Unassembled WGS sequence"/>
</dbReference>
<accession>A0A7W4I7N1</accession>
<dbReference type="GO" id="GO:0009007">
    <property type="term" value="F:site-specific DNA-methyltransferase (adenine-specific) activity"/>
    <property type="evidence" value="ECO:0007669"/>
    <property type="project" value="UniProtKB-EC"/>
</dbReference>
<feature type="compositionally biased region" description="Basic residues" evidence="1">
    <location>
        <begin position="710"/>
        <end position="720"/>
    </location>
</feature>
<dbReference type="GO" id="GO:0003676">
    <property type="term" value="F:nucleic acid binding"/>
    <property type="evidence" value="ECO:0007669"/>
    <property type="project" value="InterPro"/>
</dbReference>
<evidence type="ECO:0000313" key="4">
    <source>
        <dbReference type="Proteomes" id="UP000550787"/>
    </source>
</evidence>
<feature type="compositionally biased region" description="Basic and acidic residues" evidence="1">
    <location>
        <begin position="732"/>
        <end position="743"/>
    </location>
</feature>
<dbReference type="PANTHER" id="PTHR41313:SF1">
    <property type="entry name" value="DNA METHYLASE ADENINE-SPECIFIC DOMAIN-CONTAINING PROTEIN"/>
    <property type="match status" value="1"/>
</dbReference>
<evidence type="ECO:0000313" key="3">
    <source>
        <dbReference type="EMBL" id="MBB2157741.1"/>
    </source>
</evidence>
<dbReference type="AlphaFoldDB" id="A0A7W4I7N1"/>
<comment type="caution">
    <text evidence="3">The sequence shown here is derived from an EMBL/GenBank/DDBJ whole genome shotgun (WGS) entry which is preliminary data.</text>
</comment>
<gene>
    <name evidence="3" type="ORF">HLH33_15740</name>
</gene>
<dbReference type="Pfam" id="PF07669">
    <property type="entry name" value="Eco57I"/>
    <property type="match status" value="1"/>
</dbReference>
<sequence>MADFGTQFSLFDSTPLSGKDTCLYWGDLEGEDADAAPGALAKALAEAPAVVPQRDFRLTGLRGLAAGWQAGARDNVAAIRLLGELERDERNATTAEQEILSRFVGFGAGDLANNLFPRAGDTVGRGWEEIGAELTACTSKAERAALARAVQYAHYTPEYIVHTIWDFLLARGFQGGSVLEPGCGTGLFIATRPATLDGSIAFTGIEMDAVTARIARRLYPRQWNRQEDFTKAKLDSGYDLAIGNPPFSNRTVHNADDRALWGFSLHDYFIARSIEALRPSGIAAFVTSRHTLDKSSTTARAHMQEMADLLGAVRLPATAMRADAGTDVVVDVLVFRRRGLGELPGDDRWLESAEIPDTDLGEGALHVNRYYLDHGEQVLGRHAWTASQFGPDYTCEPIAGVALDEALPIALGRIAPDVRFPAPTDGRIVAPAADGRQIGTPADGADLKEGSYFLEGGVLHQIVAGRSSRVLIRKGEQKEGLFQKHARIIEALVPVRDAARRVLRAQMENQPFAKGQGDLKRAYQAFVRQFGPINLTKTTVRVNVTTGVETETQRRPNLQPFYDDPDVWLVSSIEEYDEATETGRPGPLFTDRVIHAPVEPEIHSAHDALAVSLHDRGGTGQARAAPCRALRRPVRGATRDSGRRAGHRQGQRAASEDRGGHCALGADAWRRIPPRGAAWRHGRAGEGRGLSSGAGPDGGEAGRGGTLGPRPHRRFRHRARSVGAAVSSGREAQGRGHAGDRFQPRNRGGRIRRRDQAAGDCVQNRACASASGLYSRRDAAQ</sequence>
<dbReference type="CDD" id="cd02440">
    <property type="entry name" value="AdoMet_MTases"/>
    <property type="match status" value="1"/>
</dbReference>
<dbReference type="InterPro" id="IPR029063">
    <property type="entry name" value="SAM-dependent_MTases_sf"/>
</dbReference>
<dbReference type="SUPFAM" id="SSF53335">
    <property type="entry name" value="S-adenosyl-L-methionine-dependent methyltransferases"/>
    <property type="match status" value="1"/>
</dbReference>
<dbReference type="InterPro" id="IPR002052">
    <property type="entry name" value="DNA_methylase_N6_adenine_CS"/>
</dbReference>
<proteinExistence type="predicted"/>
<reference evidence="3 4" key="1">
    <citation type="submission" date="2020-04" db="EMBL/GenBank/DDBJ databases">
        <title>Description of novel Gluconacetobacter.</title>
        <authorList>
            <person name="Sombolestani A."/>
        </authorList>
    </citation>
    <scope>NUCLEOTIDE SEQUENCE [LARGE SCALE GENOMIC DNA]</scope>
    <source>
        <strain evidence="3 4">LMG 7603</strain>
    </source>
</reference>
<dbReference type="PRINTS" id="PR00507">
    <property type="entry name" value="N12N6MTFRASE"/>
</dbReference>
<protein>
    <recommendedName>
        <fullName evidence="2">Type II methyltransferase M.TaqI-like domain-containing protein</fullName>
    </recommendedName>
</protein>
<feature type="compositionally biased region" description="Gly residues" evidence="1">
    <location>
        <begin position="687"/>
        <end position="707"/>
    </location>
</feature>
<dbReference type="EMBL" id="JABEQG010000041">
    <property type="protein sequence ID" value="MBB2157741.1"/>
    <property type="molecule type" value="Genomic_DNA"/>
</dbReference>
<feature type="region of interest" description="Disordered" evidence="1">
    <location>
        <begin position="632"/>
        <end position="762"/>
    </location>
</feature>
<dbReference type="GO" id="GO:0006304">
    <property type="term" value="P:DNA modification"/>
    <property type="evidence" value="ECO:0007669"/>
    <property type="project" value="InterPro"/>
</dbReference>